<gene>
    <name evidence="1" type="ORF">FHS23_004327</name>
</gene>
<protein>
    <submittedName>
        <fullName evidence="1">Uncharacterized protein</fullName>
    </submittedName>
</protein>
<comment type="caution">
    <text evidence="1">The sequence shown here is derived from an EMBL/GenBank/DDBJ whole genome shotgun (WGS) entry which is preliminary data.</text>
</comment>
<dbReference type="RefSeq" id="WP_183658919.1">
    <property type="nucleotide sequence ID" value="NZ_JACHWU010000008.1"/>
</dbReference>
<name>A0A839S7N3_9PSEU</name>
<dbReference type="Proteomes" id="UP000550714">
    <property type="component" value="Unassembled WGS sequence"/>
</dbReference>
<dbReference type="EMBL" id="JACHWU010000008">
    <property type="protein sequence ID" value="MBB3053283.1"/>
    <property type="molecule type" value="Genomic_DNA"/>
</dbReference>
<accession>A0A839S7N3</accession>
<organism evidence="1 2">
    <name type="scientific">Prauserella isguenensis</name>
    <dbReference type="NCBI Taxonomy" id="1470180"/>
    <lineage>
        <taxon>Bacteria</taxon>
        <taxon>Bacillati</taxon>
        <taxon>Actinomycetota</taxon>
        <taxon>Actinomycetes</taxon>
        <taxon>Pseudonocardiales</taxon>
        <taxon>Pseudonocardiaceae</taxon>
        <taxon>Prauserella</taxon>
    </lineage>
</organism>
<reference evidence="1 2" key="1">
    <citation type="submission" date="2020-08" db="EMBL/GenBank/DDBJ databases">
        <title>Genomic Encyclopedia of Type Strains, Phase III (KMG-III): the genomes of soil and plant-associated and newly described type strains.</title>
        <authorList>
            <person name="Whitman W."/>
        </authorList>
    </citation>
    <scope>NUCLEOTIDE SEQUENCE [LARGE SCALE GENOMIC DNA]</scope>
    <source>
        <strain evidence="1 2">CECT 8577</strain>
    </source>
</reference>
<proteinExistence type="predicted"/>
<keyword evidence="2" id="KW-1185">Reference proteome</keyword>
<evidence type="ECO:0000313" key="1">
    <source>
        <dbReference type="EMBL" id="MBB3053283.1"/>
    </source>
</evidence>
<dbReference type="AlphaFoldDB" id="A0A839S7N3"/>
<evidence type="ECO:0000313" key="2">
    <source>
        <dbReference type="Proteomes" id="UP000550714"/>
    </source>
</evidence>
<sequence length="147" mass="14298">MTGFDAVPDELRGTAGRIGETAGGAAGLMWQGPSGDYGNDAVQQAWQLYIESMRKHFETLKGKAEELGGQLGSAAAQYLESDDDTRSSMDTLGNAFESAAGGMAAGGAVGGAVGGIAGGLGGALGGAAAGGITAVLDGGAGSEGQER</sequence>